<dbReference type="NCBIfam" id="TIGR01217">
    <property type="entry name" value="ac_ac_CoA_syn"/>
    <property type="match status" value="1"/>
</dbReference>
<dbReference type="Proteomes" id="UP001305779">
    <property type="component" value="Unassembled WGS sequence"/>
</dbReference>
<keyword evidence="5" id="KW-1185">Reference proteome</keyword>
<organism evidence="4 5">
    <name type="scientific">Zasmidium cellare</name>
    <name type="common">Wine cellar mold</name>
    <name type="synonym">Racodium cellare</name>
    <dbReference type="NCBI Taxonomy" id="395010"/>
    <lineage>
        <taxon>Eukaryota</taxon>
        <taxon>Fungi</taxon>
        <taxon>Dikarya</taxon>
        <taxon>Ascomycota</taxon>
        <taxon>Pezizomycotina</taxon>
        <taxon>Dothideomycetes</taxon>
        <taxon>Dothideomycetidae</taxon>
        <taxon>Mycosphaerellales</taxon>
        <taxon>Mycosphaerellaceae</taxon>
        <taxon>Zasmidium</taxon>
    </lineage>
</organism>
<reference evidence="4 5" key="1">
    <citation type="journal article" date="2023" name="G3 (Bethesda)">
        <title>A chromosome-level genome assembly of Zasmidium syzygii isolated from banana leaves.</title>
        <authorList>
            <person name="van Westerhoven A.C."/>
            <person name="Mehrabi R."/>
            <person name="Talebi R."/>
            <person name="Steentjes M.B.F."/>
            <person name="Corcolon B."/>
            <person name="Chong P.A."/>
            <person name="Kema G.H.J."/>
            <person name="Seidl M.F."/>
        </authorList>
    </citation>
    <scope>NUCLEOTIDE SEQUENCE [LARGE SCALE GENOMIC DNA]</scope>
    <source>
        <strain evidence="4 5">P124</strain>
    </source>
</reference>
<comment type="similarity">
    <text evidence="1">Belongs to the ATP-dependent AMP-binding enzyme family.</text>
</comment>
<dbReference type="InterPro" id="IPR032387">
    <property type="entry name" value="ACAS_N"/>
</dbReference>
<comment type="caution">
    <text evidence="4">The sequence shown here is derived from an EMBL/GenBank/DDBJ whole genome shotgun (WGS) entry which is preliminary data.</text>
</comment>
<evidence type="ECO:0000313" key="5">
    <source>
        <dbReference type="Proteomes" id="UP001305779"/>
    </source>
</evidence>
<evidence type="ECO:0008006" key="6">
    <source>
        <dbReference type="Google" id="ProtNLM"/>
    </source>
</evidence>
<dbReference type="Gene3D" id="3.30.300.30">
    <property type="match status" value="1"/>
</dbReference>
<dbReference type="PANTHER" id="PTHR42921">
    <property type="entry name" value="ACETOACETYL-COA SYNTHETASE"/>
    <property type="match status" value="1"/>
</dbReference>
<feature type="domain" description="Acetyl-coenzyme A synthetase N-terminal" evidence="3">
    <location>
        <begin position="56"/>
        <end position="114"/>
    </location>
</feature>
<dbReference type="InterPro" id="IPR005914">
    <property type="entry name" value="Acac_CoA_synth"/>
</dbReference>
<evidence type="ECO:0000256" key="1">
    <source>
        <dbReference type="ARBA" id="ARBA00006432"/>
    </source>
</evidence>
<evidence type="ECO:0000259" key="2">
    <source>
        <dbReference type="Pfam" id="PF00501"/>
    </source>
</evidence>
<proteinExistence type="inferred from homology"/>
<dbReference type="EMBL" id="JAXOVC010000002">
    <property type="protein sequence ID" value="KAK4506157.1"/>
    <property type="molecule type" value="Genomic_DNA"/>
</dbReference>
<dbReference type="InterPro" id="IPR000873">
    <property type="entry name" value="AMP-dep_synth/lig_dom"/>
</dbReference>
<dbReference type="Pfam" id="PF00501">
    <property type="entry name" value="AMP-binding"/>
    <property type="match status" value="1"/>
</dbReference>
<dbReference type="InterPro" id="IPR020845">
    <property type="entry name" value="AMP-binding_CS"/>
</dbReference>
<dbReference type="Pfam" id="PF16177">
    <property type="entry name" value="ACAS_N"/>
    <property type="match status" value="1"/>
</dbReference>
<protein>
    <recommendedName>
        <fullName evidence="6">AMP-dependent synthetase/ligase domain-containing protein</fullName>
    </recommendedName>
</protein>
<dbReference type="PROSITE" id="PS00455">
    <property type="entry name" value="AMP_BINDING"/>
    <property type="match status" value="1"/>
</dbReference>
<evidence type="ECO:0000313" key="4">
    <source>
        <dbReference type="EMBL" id="KAK4506157.1"/>
    </source>
</evidence>
<dbReference type="PANTHER" id="PTHR42921:SF4">
    <property type="entry name" value="ACETOACETYL-COA SYNTHASE (AFU_ORTHOLOGUE AFUA_8G04770)"/>
    <property type="match status" value="1"/>
</dbReference>
<sequence length="716" mass="80116">MSPYEAAQISISITTNMSNELAVPRKLWENPNPESTVLHHFTKAAEEATGRVFHDYQALHQWSCNHRNEFWRFTFNYFPIVYTGEVPKQVVDENARIDTVPKWFKGVKLNFAENILFVGDRNGRPVASVGKEDNKIACTEVREGSFSEPIRQVTWKELRERVGRLSQAMRAHGVQKGDRVALVASSCLDSLTVFLATTTIGALFSSSSTDMGTGGILDRLTQIRPKYVFIDDLAVYRGKRIDLRPKWKDVAKGLQNIKEFQGFVVQSRFRRSPADMSSIPKCQSWDSFISKAQSSRLEFEQLEFHEPMIVLYSSGTTGQAKCIVHSVGGVVLSGHKESTLHRSVDHTSIQLQYTTTGWMMYLSAIQLLLMGARSIMFDGNPFYPKEENFIKLVAQEKVTHFGISPRYLQTLMAKDIVPKQVADLSNLKAVTSTGMVLSEKLFEWFYDTAFPPLVQLCNISGGTDIVAAFGTANPNLPVYVGGCQCISLGMAAAAFDTTIEGGPGVKGRAVDEGTPGELVCTKAFPTMPAMFWGDTDGKRYFSSYFEKYDGVWTHGDFILFHPVTKQVLMLGRADGVLNPSGVRFGSSDIYNVIEASFADVVSDSICVGQRRPQDDDERVMLFLMMQPGKKFTSSLAKQVRETIRKQLSPRHVPSYVFETPEIPTTVNLKKVELPVKHIVSGKVIKPSGTLLNPRCLEYYYQFAKDERLQVPPTARL</sequence>
<dbReference type="NCBIfam" id="NF002937">
    <property type="entry name" value="PRK03584.1"/>
    <property type="match status" value="1"/>
</dbReference>
<dbReference type="SUPFAM" id="SSF56801">
    <property type="entry name" value="Acetyl-CoA synthetase-like"/>
    <property type="match status" value="1"/>
</dbReference>
<gene>
    <name evidence="4" type="ORF">PRZ48_004122</name>
</gene>
<dbReference type="Gene3D" id="3.40.50.12780">
    <property type="entry name" value="N-terminal domain of ligase-like"/>
    <property type="match status" value="1"/>
</dbReference>
<evidence type="ECO:0000259" key="3">
    <source>
        <dbReference type="Pfam" id="PF16177"/>
    </source>
</evidence>
<feature type="domain" description="AMP-dependent synthetase/ligase" evidence="2">
    <location>
        <begin position="148"/>
        <end position="472"/>
    </location>
</feature>
<accession>A0ABR0EX13</accession>
<name>A0ABR0EX13_ZASCE</name>
<dbReference type="InterPro" id="IPR042099">
    <property type="entry name" value="ANL_N_sf"/>
</dbReference>
<dbReference type="InterPro" id="IPR045851">
    <property type="entry name" value="AMP-bd_C_sf"/>
</dbReference>